<dbReference type="AlphaFoldDB" id="A0A5C5YX08"/>
<reference evidence="1 2" key="1">
    <citation type="submission" date="2019-02" db="EMBL/GenBank/DDBJ databases">
        <title>Deep-cultivation of Planctomycetes and their phenomic and genomic characterization uncovers novel biology.</title>
        <authorList>
            <person name="Wiegand S."/>
            <person name="Jogler M."/>
            <person name="Boedeker C."/>
            <person name="Pinto D."/>
            <person name="Vollmers J."/>
            <person name="Rivas-Marin E."/>
            <person name="Kohn T."/>
            <person name="Peeters S.H."/>
            <person name="Heuer A."/>
            <person name="Rast P."/>
            <person name="Oberbeckmann S."/>
            <person name="Bunk B."/>
            <person name="Jeske O."/>
            <person name="Meyerdierks A."/>
            <person name="Storesund J.E."/>
            <person name="Kallscheuer N."/>
            <person name="Luecker S."/>
            <person name="Lage O.M."/>
            <person name="Pohl T."/>
            <person name="Merkel B.J."/>
            <person name="Hornburger P."/>
            <person name="Mueller R.-W."/>
            <person name="Bruemmer F."/>
            <person name="Labrenz M."/>
            <person name="Spormann A.M."/>
            <person name="Op Den Camp H."/>
            <person name="Overmann J."/>
            <person name="Amann R."/>
            <person name="Jetten M.S.M."/>
            <person name="Mascher T."/>
            <person name="Medema M.H."/>
            <person name="Devos D.P."/>
            <person name="Kaster A.-K."/>
            <person name="Ovreas L."/>
            <person name="Rohde M."/>
            <person name="Galperin M.Y."/>
            <person name="Jogler C."/>
        </authorList>
    </citation>
    <scope>NUCLEOTIDE SEQUENCE [LARGE SCALE GENOMIC DNA]</scope>
    <source>
        <strain evidence="1 2">CA13</strain>
    </source>
</reference>
<sequence length="120" mass="13650">MKETSILSITILALTLVGCERTALDYHRSVSDWESAEVAQEGGQPFDTIWTKPGTSYPHCIFYTDTDQDGRIDRRDEQRGERYTVSSFDDDRDGRFDRECVYSLDTPNSEKKVDCAVPAT</sequence>
<comment type="caution">
    <text evidence="1">The sequence shown here is derived from an EMBL/GenBank/DDBJ whole genome shotgun (WGS) entry which is preliminary data.</text>
</comment>
<name>A0A5C5YX08_9BACT</name>
<keyword evidence="2" id="KW-1185">Reference proteome</keyword>
<protein>
    <submittedName>
        <fullName evidence="1">Uncharacterized protein</fullName>
    </submittedName>
</protein>
<proteinExistence type="predicted"/>
<dbReference type="PROSITE" id="PS51257">
    <property type="entry name" value="PROKAR_LIPOPROTEIN"/>
    <property type="match status" value="1"/>
</dbReference>
<gene>
    <name evidence="1" type="ORF">CA13_09830</name>
</gene>
<evidence type="ECO:0000313" key="2">
    <source>
        <dbReference type="Proteomes" id="UP000315010"/>
    </source>
</evidence>
<dbReference type="Proteomes" id="UP000315010">
    <property type="component" value="Unassembled WGS sequence"/>
</dbReference>
<organism evidence="1 2">
    <name type="scientific">Novipirellula herctigrandis</name>
    <dbReference type="NCBI Taxonomy" id="2527986"/>
    <lineage>
        <taxon>Bacteria</taxon>
        <taxon>Pseudomonadati</taxon>
        <taxon>Planctomycetota</taxon>
        <taxon>Planctomycetia</taxon>
        <taxon>Pirellulales</taxon>
        <taxon>Pirellulaceae</taxon>
        <taxon>Novipirellula</taxon>
    </lineage>
</organism>
<accession>A0A5C5YX08</accession>
<dbReference type="EMBL" id="SJPJ01000001">
    <property type="protein sequence ID" value="TWT79579.1"/>
    <property type="molecule type" value="Genomic_DNA"/>
</dbReference>
<evidence type="ECO:0000313" key="1">
    <source>
        <dbReference type="EMBL" id="TWT79579.1"/>
    </source>
</evidence>